<protein>
    <submittedName>
        <fullName evidence="1">Uncharacterized protein</fullName>
    </submittedName>
</protein>
<reference evidence="1 2" key="1">
    <citation type="journal article" date="2015" name="Microbiome">
        <title>Genomic resolution of linkages in carbon, nitrogen, and sulfur cycling among widespread estuary sediment bacteria.</title>
        <authorList>
            <person name="Baker B.J."/>
            <person name="Lazar C.S."/>
            <person name="Teske A.P."/>
            <person name="Dick G.J."/>
        </authorList>
    </citation>
    <scope>NUCLEOTIDE SEQUENCE [LARGE SCALE GENOMIC DNA]</scope>
    <source>
        <strain evidence="1">DG_24</strain>
    </source>
</reference>
<evidence type="ECO:0000313" key="2">
    <source>
        <dbReference type="Proteomes" id="UP000052008"/>
    </source>
</evidence>
<accession>A0A0S7WQN3</accession>
<dbReference type="STRING" id="1703770.AMJ39_07720"/>
<organism evidence="1 2">
    <name type="scientific">candidate division TA06 bacterium DG_24</name>
    <dbReference type="NCBI Taxonomy" id="1703770"/>
    <lineage>
        <taxon>Bacteria</taxon>
        <taxon>Bacteria division TA06</taxon>
    </lineage>
</organism>
<dbReference type="Pfam" id="PF07009">
    <property type="entry name" value="NusG_II"/>
    <property type="match status" value="1"/>
</dbReference>
<dbReference type="InterPro" id="IPR038690">
    <property type="entry name" value="NusG_2_sf"/>
</dbReference>
<proteinExistence type="predicted"/>
<dbReference type="Gene3D" id="2.60.320.10">
    <property type="entry name" value="N-utilization substance G protein NusG, insert domain"/>
    <property type="match status" value="1"/>
</dbReference>
<dbReference type="EMBL" id="LIZS01000056">
    <property type="protein sequence ID" value="KPJ52493.1"/>
    <property type="molecule type" value="Genomic_DNA"/>
</dbReference>
<dbReference type="AlphaFoldDB" id="A0A0S7WQN3"/>
<comment type="caution">
    <text evidence="1">The sequence shown here is derived from an EMBL/GenBank/DDBJ whole genome shotgun (WGS) entry which is preliminary data.</text>
</comment>
<dbReference type="Proteomes" id="UP000052008">
    <property type="component" value="Unassembled WGS sequence"/>
</dbReference>
<dbReference type="CDD" id="cd09910">
    <property type="entry name" value="NGN-insert_like"/>
    <property type="match status" value="1"/>
</dbReference>
<name>A0A0S7WQN3_UNCT6</name>
<sequence length="101" mass="10838">MVVLRAALAAGEYCVIFAGDEEFGRFPLSKDRTVHVPGPLGTTDVVIRQGSVRVVDSPCPHRVCVSMGEKRRSGETVACVPNRVLVLVCSRRGSGVDAITR</sequence>
<evidence type="ECO:0000313" key="1">
    <source>
        <dbReference type="EMBL" id="KPJ52493.1"/>
    </source>
</evidence>
<gene>
    <name evidence="1" type="ORF">AMJ39_07720</name>
</gene>